<keyword evidence="4" id="KW-0238">DNA-binding</keyword>
<dbReference type="InterPro" id="IPR039446">
    <property type="entry name" value="DauR-like"/>
</dbReference>
<organism evidence="4 5">
    <name type="scientific">Providencia rettgeri</name>
    <dbReference type="NCBI Taxonomy" id="587"/>
    <lineage>
        <taxon>Bacteria</taxon>
        <taxon>Pseudomonadati</taxon>
        <taxon>Pseudomonadota</taxon>
        <taxon>Gammaproteobacteria</taxon>
        <taxon>Enterobacterales</taxon>
        <taxon>Morganellaceae</taxon>
        <taxon>Providencia</taxon>
    </lineage>
</organism>
<dbReference type="EMBL" id="JAHWLI010000013">
    <property type="protein sequence ID" value="MBW3115976.1"/>
    <property type="molecule type" value="Genomic_DNA"/>
</dbReference>
<evidence type="ECO:0000259" key="1">
    <source>
        <dbReference type="Pfam" id="PF08348"/>
    </source>
</evidence>
<proteinExistence type="predicted"/>
<reference evidence="4 5" key="1">
    <citation type="submission" date="2017-07" db="EMBL/GenBank/DDBJ databases">
        <title>blaIMP-27 on transferable plasmids in Proteus mirabilis and Providencia rettgeri.</title>
        <authorList>
            <person name="Potter R."/>
        </authorList>
    </citation>
    <scope>NUCLEOTIDE SEQUENCE [LARGE SCALE GENOMIC DNA]</scope>
    <source>
        <strain evidence="4 5">PR1</strain>
    </source>
</reference>
<dbReference type="RefSeq" id="WP_094960571.1">
    <property type="nucleotide sequence ID" value="NZ_CP039844.1"/>
</dbReference>
<feature type="domain" description="Transcriptional regulator DauR-like HTH" evidence="2">
    <location>
        <begin position="146"/>
        <end position="205"/>
    </location>
</feature>
<dbReference type="PANTHER" id="PTHR35568">
    <property type="entry name" value="TRANSCRIPTIONAL REGULATOR DAUR"/>
    <property type="match status" value="1"/>
</dbReference>
<dbReference type="InterPro" id="IPR039445">
    <property type="entry name" value="DauR-like_HTH"/>
</dbReference>
<evidence type="ECO:0000313" key="4">
    <source>
        <dbReference type="EMBL" id="OZS76596.1"/>
    </source>
</evidence>
<dbReference type="Pfam" id="PF13309">
    <property type="entry name" value="HTH_22"/>
    <property type="match status" value="1"/>
</dbReference>
<evidence type="ECO:0000259" key="2">
    <source>
        <dbReference type="Pfam" id="PF13309"/>
    </source>
</evidence>
<protein>
    <submittedName>
        <fullName evidence="4">DNA-binding protein</fullName>
    </submittedName>
    <submittedName>
        <fullName evidence="3">PAS domain-containing protein</fullName>
    </submittedName>
</protein>
<feature type="domain" description="YheO-like" evidence="1">
    <location>
        <begin position="10"/>
        <end position="120"/>
    </location>
</feature>
<dbReference type="STRING" id="587.RB151_022350"/>
<sequence>MSDQKNNSLLAQVEIIAKGLSETFAPFCEVVVHDLKNPEHSILSIHNNLSGRQVGEPTTELGHARIESADFPNIIANYTNQFSDGRPVKSTSIGIKDESGKYIAALCLNLDMTLFRSMQSLLSQFIDVGNSPIKEHIEPNGTEAIRIRIDQYAAALAATPRTLKADERKNLIEVLRNEGLLDVKKSMETVAQHLGISRASVYLYAKKES</sequence>
<dbReference type="Pfam" id="PF08348">
    <property type="entry name" value="PAS_6"/>
    <property type="match status" value="1"/>
</dbReference>
<evidence type="ECO:0000313" key="3">
    <source>
        <dbReference type="EMBL" id="MBW3115976.1"/>
    </source>
</evidence>
<dbReference type="Proteomes" id="UP000216001">
    <property type="component" value="Unassembled WGS sequence"/>
</dbReference>
<reference evidence="3" key="2">
    <citation type="submission" date="2021-07" db="EMBL/GenBank/DDBJ databases">
        <authorList>
            <person name="Stanton E."/>
        </authorList>
    </citation>
    <scope>NUCLEOTIDE SEQUENCE</scope>
    <source>
        <strain evidence="3">2021EL-01139</strain>
    </source>
</reference>
<gene>
    <name evidence="4" type="ORF">CHI95_01840</name>
    <name evidence="3" type="ORF">KYI77_05825</name>
</gene>
<comment type="caution">
    <text evidence="4">The sequence shown here is derived from an EMBL/GenBank/DDBJ whole genome shotgun (WGS) entry which is preliminary data.</text>
</comment>
<accession>A0A264VZ30</accession>
<dbReference type="PANTHER" id="PTHR35568:SF1">
    <property type="entry name" value="TRANSCRIPTIONAL REGULATOR DAUR"/>
    <property type="match status" value="1"/>
</dbReference>
<evidence type="ECO:0000313" key="5">
    <source>
        <dbReference type="Proteomes" id="UP000216001"/>
    </source>
</evidence>
<dbReference type="Proteomes" id="UP001155882">
    <property type="component" value="Unassembled WGS sequence"/>
</dbReference>
<dbReference type="InterPro" id="IPR013559">
    <property type="entry name" value="YheO"/>
</dbReference>
<dbReference type="AlphaFoldDB" id="A0A264VZ30"/>
<dbReference type="GO" id="GO:0003677">
    <property type="term" value="F:DNA binding"/>
    <property type="evidence" value="ECO:0007669"/>
    <property type="project" value="UniProtKB-KW"/>
</dbReference>
<name>A0A264VZ30_PRORE</name>
<dbReference type="EMBL" id="NOWC01000001">
    <property type="protein sequence ID" value="OZS76596.1"/>
    <property type="molecule type" value="Genomic_DNA"/>
</dbReference>